<name>A0A6J4RC04_9ACTN</name>
<reference evidence="1" key="1">
    <citation type="submission" date="2020-02" db="EMBL/GenBank/DDBJ databases">
        <authorList>
            <person name="Meier V. D."/>
        </authorList>
    </citation>
    <scope>NUCLEOTIDE SEQUENCE</scope>
    <source>
        <strain evidence="1">AVDCRST_MAG58</strain>
    </source>
</reference>
<sequence length="114" mass="12778">MPPAPDFVTLKIPHFLVCVQYQLFATFGEILERDLTSQLTVRRTATAHRVAPGTEWILTHAHVEILAWLLQREKPREHGRVAFGGHAAVVIESDVARNAVRQEPVQSIPQGHLS</sequence>
<evidence type="ECO:0000313" key="1">
    <source>
        <dbReference type="EMBL" id="CAA9464860.1"/>
    </source>
</evidence>
<protein>
    <submittedName>
        <fullName evidence="1">Uncharacterized protein</fullName>
    </submittedName>
</protein>
<proteinExistence type="predicted"/>
<accession>A0A6J4RC04</accession>
<gene>
    <name evidence="1" type="ORF">AVDCRST_MAG58-3317</name>
</gene>
<dbReference type="AlphaFoldDB" id="A0A6J4RC04"/>
<dbReference type="EMBL" id="CADCVF010000068">
    <property type="protein sequence ID" value="CAA9464860.1"/>
    <property type="molecule type" value="Genomic_DNA"/>
</dbReference>
<organism evidence="1">
    <name type="scientific">uncultured Rubrobacteraceae bacterium</name>
    <dbReference type="NCBI Taxonomy" id="349277"/>
    <lineage>
        <taxon>Bacteria</taxon>
        <taxon>Bacillati</taxon>
        <taxon>Actinomycetota</taxon>
        <taxon>Rubrobacteria</taxon>
        <taxon>Rubrobacterales</taxon>
        <taxon>Rubrobacteraceae</taxon>
        <taxon>environmental samples</taxon>
    </lineage>
</organism>